<feature type="transmembrane region" description="Helical" evidence="1">
    <location>
        <begin position="264"/>
        <end position="279"/>
    </location>
</feature>
<dbReference type="Proteomes" id="UP000295714">
    <property type="component" value="Unassembled WGS sequence"/>
</dbReference>
<accession>A0A4R1KTA0</accession>
<feature type="transmembrane region" description="Helical" evidence="1">
    <location>
        <begin position="207"/>
        <end position="225"/>
    </location>
</feature>
<feature type="transmembrane region" description="Helical" evidence="1">
    <location>
        <begin position="158"/>
        <end position="179"/>
    </location>
</feature>
<feature type="transmembrane region" description="Helical" evidence="1">
    <location>
        <begin position="286"/>
        <end position="304"/>
    </location>
</feature>
<keyword evidence="3" id="KW-1185">Reference proteome</keyword>
<sequence>MITSIFSKSKPVNLIIGCALIIIAFVYHIFFQKDLENLSMAVHGLILFIGLFYMFITDFIVSKNNLTKRHSFAIMMLGLLFLAIPEAFSDVNLLVANLLVLFAMRRLLSLHSKKGLIKKFFDAALWIGLATLFYSWAILYVVVLIVALAYYWQSEVKYIMVSVFGILTVAILLILYNVLCKDQFLLLSNFSMAISFDFSVYNSLSNILKLTIVASVYFWSLVYYLKGISEKNKKMKPSHVLIVIASIVAVIIAVIAPLKNGNEFVFILVPFAIIVANYLETIEEKWFKEVFVALLLLVPILNLIL</sequence>
<feature type="transmembrane region" description="Helical" evidence="1">
    <location>
        <begin position="42"/>
        <end position="60"/>
    </location>
</feature>
<keyword evidence="1" id="KW-0812">Transmembrane</keyword>
<feature type="transmembrane region" description="Helical" evidence="1">
    <location>
        <begin position="237"/>
        <end position="258"/>
    </location>
</feature>
<keyword evidence="1" id="KW-1133">Transmembrane helix</keyword>
<comment type="caution">
    <text evidence="2">The sequence shown here is derived from an EMBL/GenBank/DDBJ whole genome shotgun (WGS) entry which is preliminary data.</text>
</comment>
<gene>
    <name evidence="2" type="ORF">DFQ05_1568</name>
</gene>
<dbReference type="AlphaFoldDB" id="A0A4R1KTA0"/>
<dbReference type="OrthoDB" id="1439867at2"/>
<name>A0A4R1KTA0_9FLAO</name>
<reference evidence="2 3" key="1">
    <citation type="journal article" date="2015" name="Stand. Genomic Sci.">
        <title>Genomic Encyclopedia of Bacterial and Archaeal Type Strains, Phase III: the genomes of soil and plant-associated and newly described type strains.</title>
        <authorList>
            <person name="Whitman W.B."/>
            <person name="Woyke T."/>
            <person name="Klenk H.P."/>
            <person name="Zhou Y."/>
            <person name="Lilburn T.G."/>
            <person name="Beck B.J."/>
            <person name="De Vos P."/>
            <person name="Vandamme P."/>
            <person name="Eisen J.A."/>
            <person name="Garrity G."/>
            <person name="Hugenholtz P."/>
            <person name="Kyrpides N.C."/>
        </authorList>
    </citation>
    <scope>NUCLEOTIDE SEQUENCE [LARGE SCALE GENOMIC DNA]</scope>
    <source>
        <strain evidence="2 3">CECT 8445</strain>
    </source>
</reference>
<dbReference type="RefSeq" id="WP_132704820.1">
    <property type="nucleotide sequence ID" value="NZ_SMGI01000002.1"/>
</dbReference>
<dbReference type="InterPro" id="IPR045625">
    <property type="entry name" value="DUF6427"/>
</dbReference>
<organism evidence="2 3">
    <name type="scientific">Winogradskyella wandonensis</name>
    <dbReference type="NCBI Taxonomy" id="1442586"/>
    <lineage>
        <taxon>Bacteria</taxon>
        <taxon>Pseudomonadati</taxon>
        <taxon>Bacteroidota</taxon>
        <taxon>Flavobacteriia</taxon>
        <taxon>Flavobacteriales</taxon>
        <taxon>Flavobacteriaceae</taxon>
        <taxon>Winogradskyella</taxon>
    </lineage>
</organism>
<keyword evidence="1" id="KW-0472">Membrane</keyword>
<feature type="transmembrane region" description="Helical" evidence="1">
    <location>
        <begin position="12"/>
        <end position="30"/>
    </location>
</feature>
<feature type="transmembrane region" description="Helical" evidence="1">
    <location>
        <begin position="123"/>
        <end position="152"/>
    </location>
</feature>
<dbReference type="EMBL" id="SMGI01000002">
    <property type="protein sequence ID" value="TCK67787.1"/>
    <property type="molecule type" value="Genomic_DNA"/>
</dbReference>
<dbReference type="Pfam" id="PF19992">
    <property type="entry name" value="DUF6427"/>
    <property type="match status" value="1"/>
</dbReference>
<proteinExistence type="predicted"/>
<evidence type="ECO:0000256" key="1">
    <source>
        <dbReference type="SAM" id="Phobius"/>
    </source>
</evidence>
<evidence type="ECO:0000313" key="3">
    <source>
        <dbReference type="Proteomes" id="UP000295714"/>
    </source>
</evidence>
<protein>
    <submittedName>
        <fullName evidence="2">Uncharacterized protein</fullName>
    </submittedName>
</protein>
<evidence type="ECO:0000313" key="2">
    <source>
        <dbReference type="EMBL" id="TCK67787.1"/>
    </source>
</evidence>